<feature type="transmembrane region" description="Helical" evidence="1">
    <location>
        <begin position="207"/>
        <end position="227"/>
    </location>
</feature>
<evidence type="ECO:0008006" key="4">
    <source>
        <dbReference type="Google" id="ProtNLM"/>
    </source>
</evidence>
<keyword evidence="1" id="KW-0472">Membrane</keyword>
<evidence type="ECO:0000313" key="3">
    <source>
        <dbReference type="Proteomes" id="UP000176186"/>
    </source>
</evidence>
<reference evidence="2 3" key="1">
    <citation type="journal article" date="2016" name="Nat. Commun.">
        <title>Thousands of microbial genomes shed light on interconnected biogeochemical processes in an aquifer system.</title>
        <authorList>
            <person name="Anantharaman K."/>
            <person name="Brown C.T."/>
            <person name="Hug L.A."/>
            <person name="Sharon I."/>
            <person name="Castelle C.J."/>
            <person name="Probst A.J."/>
            <person name="Thomas B.C."/>
            <person name="Singh A."/>
            <person name="Wilkins M.J."/>
            <person name="Karaoz U."/>
            <person name="Brodie E.L."/>
            <person name="Williams K.H."/>
            <person name="Hubbard S.S."/>
            <person name="Banfield J.F."/>
        </authorList>
    </citation>
    <scope>NUCLEOTIDE SEQUENCE [LARGE SCALE GENOMIC DNA]</scope>
</reference>
<keyword evidence="1" id="KW-0812">Transmembrane</keyword>
<feature type="transmembrane region" description="Helical" evidence="1">
    <location>
        <begin position="324"/>
        <end position="344"/>
    </location>
</feature>
<feature type="transmembrane region" description="Helical" evidence="1">
    <location>
        <begin position="855"/>
        <end position="877"/>
    </location>
</feature>
<dbReference type="AlphaFoldDB" id="A0A1F6BG01"/>
<evidence type="ECO:0000256" key="1">
    <source>
        <dbReference type="SAM" id="Phobius"/>
    </source>
</evidence>
<proteinExistence type="predicted"/>
<feature type="transmembrane region" description="Helical" evidence="1">
    <location>
        <begin position="90"/>
        <end position="109"/>
    </location>
</feature>
<keyword evidence="1" id="KW-1133">Transmembrane helix</keyword>
<sequence>MKKYWPVITLLALELIIACTNITPNTILAGWDNLFPEFNFPLNFWRSIFGVWIQYRGTGLYDGMSHAANLVHTLTIWLMSIVIPHNLLRYSFHLGMHVVGGIGTYMLLTKLFRNKIISLTGAFFYMLNLATIQMFYAPLEAFSVHFASLPWLSWALVTFYERGSRKSYIVYLFVILLSTPQYFVTTFLLPTGILISCLSLRQKFSRVLPAVAGFLLVNLFWLLPYLWGLPHNGSIISAAKINQMSSSEIFARNQAFGNLGDVLTLRGFTLDYADLNPNNTSIMMMEPWRNFINTPLAQVVTGLFVVVAFIGLISLLAKPAWPAIPFLLTFVAGFVLLGNDIPGIREITVWLQNTIPLFREAFRFTFTKFSLLFGLSYAVLFCAGLLAMFRSRLAALSVFAIAGIVFVAYPAFQGNFFYKNLRITIPEEYVQAFEYANTLDKNSRMIVLPQHEYWSWKYYRFGYRGSGFSWFGLPQPIMDRAFDPWSATNENYYWELSRALYAKDAAGIDAVMAKYDIRYILLDENVTTPNNNRSLFIDEIKNLLGTPARTFGKLSLYERAPRADSFISLKQNLPTVNPYTWTDNDVAYRELGDYITGEGGITYQFRSLFTKRSVNERDFDALALLTAAKPVYDSTASADLTAAAVKECGLLKEGAASASEADGALQLRSINQRGCLSFDIPTLSHKFGYLAAVESRHVTGRPLMISFINDTARHVELETYLDGTTDYFILPPLAPDGLGYTVYLSNDAIGKQETVNTVSRIRLYQIPYNDLVNIRTGTQIPASAGMTIQVSHPNPAFYNVTMRQRVDASTLILSQSYDPGWIALSDGKILPHVKVNNWKNGWTIDPGTSGAIYIFFWPQLLQFLGFALLPIPFILVFTRKK</sequence>
<accession>A0A1F6BG01</accession>
<organism evidence="2 3">
    <name type="scientific">Candidatus Gottesmanbacteria bacterium RIFOXYB1_FULL_47_11</name>
    <dbReference type="NCBI Taxonomy" id="1798401"/>
    <lineage>
        <taxon>Bacteria</taxon>
        <taxon>Candidatus Gottesmaniibacteriota</taxon>
    </lineage>
</organism>
<feature type="transmembrane region" description="Helical" evidence="1">
    <location>
        <begin position="296"/>
        <end position="317"/>
    </location>
</feature>
<name>A0A1F6BG01_9BACT</name>
<feature type="transmembrane region" description="Helical" evidence="1">
    <location>
        <begin position="364"/>
        <end position="386"/>
    </location>
</feature>
<feature type="transmembrane region" description="Helical" evidence="1">
    <location>
        <begin position="116"/>
        <end position="136"/>
    </location>
</feature>
<feature type="transmembrane region" description="Helical" evidence="1">
    <location>
        <begin position="168"/>
        <end position="195"/>
    </location>
</feature>
<protein>
    <recommendedName>
        <fullName evidence="4">Membrane protein 6-pyruvoyl-tetrahydropterin synthase-related domain-containing protein</fullName>
    </recommendedName>
</protein>
<dbReference type="Proteomes" id="UP000176186">
    <property type="component" value="Unassembled WGS sequence"/>
</dbReference>
<comment type="caution">
    <text evidence="2">The sequence shown here is derived from an EMBL/GenBank/DDBJ whole genome shotgun (WGS) entry which is preliminary data.</text>
</comment>
<evidence type="ECO:0000313" key="2">
    <source>
        <dbReference type="EMBL" id="OGG35702.1"/>
    </source>
</evidence>
<dbReference type="STRING" id="1798401.A2363_04255"/>
<gene>
    <name evidence="2" type="ORF">A2363_04255</name>
</gene>
<dbReference type="EMBL" id="MFKE01000008">
    <property type="protein sequence ID" value="OGG35702.1"/>
    <property type="molecule type" value="Genomic_DNA"/>
</dbReference>
<feature type="transmembrane region" description="Helical" evidence="1">
    <location>
        <begin position="393"/>
        <end position="412"/>
    </location>
</feature>